<accession>A0A7D4TE27</accession>
<organism evidence="2 3">
    <name type="scientific">Thiomicrorhabdus xiamenensis</name>
    <dbReference type="NCBI Taxonomy" id="2739063"/>
    <lineage>
        <taxon>Bacteria</taxon>
        <taxon>Pseudomonadati</taxon>
        <taxon>Pseudomonadota</taxon>
        <taxon>Gammaproteobacteria</taxon>
        <taxon>Thiotrichales</taxon>
        <taxon>Piscirickettsiaceae</taxon>
        <taxon>Thiomicrorhabdus</taxon>
    </lineage>
</organism>
<proteinExistence type="predicted"/>
<feature type="transmembrane region" description="Helical" evidence="1">
    <location>
        <begin position="499"/>
        <end position="523"/>
    </location>
</feature>
<dbReference type="AlphaFoldDB" id="A0A7D4TE27"/>
<dbReference type="PANTHER" id="PTHR20992">
    <property type="entry name" value="AT15442P-RELATED"/>
    <property type="match status" value="1"/>
</dbReference>
<feature type="transmembrane region" description="Helical" evidence="1">
    <location>
        <begin position="472"/>
        <end position="493"/>
    </location>
</feature>
<dbReference type="RefSeq" id="WP_173284938.1">
    <property type="nucleotide sequence ID" value="NZ_CP054020.1"/>
</dbReference>
<dbReference type="Pfam" id="PF04087">
    <property type="entry name" value="DUF389"/>
    <property type="match status" value="1"/>
</dbReference>
<dbReference type="InterPro" id="IPR005240">
    <property type="entry name" value="DUF389"/>
</dbReference>
<evidence type="ECO:0000313" key="2">
    <source>
        <dbReference type="EMBL" id="QKI89107.1"/>
    </source>
</evidence>
<dbReference type="SUPFAM" id="SSF111331">
    <property type="entry name" value="NAD kinase/diacylglycerol kinase-like"/>
    <property type="match status" value="1"/>
</dbReference>
<gene>
    <name evidence="2" type="ORF">HQN79_05750</name>
</gene>
<keyword evidence="1" id="KW-0812">Transmembrane</keyword>
<evidence type="ECO:0000256" key="1">
    <source>
        <dbReference type="SAM" id="Phobius"/>
    </source>
</evidence>
<dbReference type="EMBL" id="CP054020">
    <property type="protein sequence ID" value="QKI89107.1"/>
    <property type="molecule type" value="Genomic_DNA"/>
</dbReference>
<keyword evidence="1" id="KW-1133">Transmembrane helix</keyword>
<dbReference type="InterPro" id="IPR016064">
    <property type="entry name" value="NAD/diacylglycerol_kinase_sf"/>
</dbReference>
<dbReference type="Proteomes" id="UP000504724">
    <property type="component" value="Chromosome"/>
</dbReference>
<reference evidence="2 3" key="1">
    <citation type="submission" date="2020-05" db="EMBL/GenBank/DDBJ databases">
        <title>Thiomicrorhabdus sediminis sp.nov. and Thiomicrorhabdus xiamenensis sp.nov., novel sulfur-oxidizing bacteria isolated from coastal sediment.</title>
        <authorList>
            <person name="Liu X."/>
        </authorList>
    </citation>
    <scope>NUCLEOTIDE SEQUENCE [LARGE SCALE GENOMIC DNA]</scope>
    <source>
        <strain evidence="2 3">G2</strain>
    </source>
</reference>
<feature type="transmembrane region" description="Helical" evidence="1">
    <location>
        <begin position="408"/>
        <end position="428"/>
    </location>
</feature>
<feature type="transmembrane region" description="Helical" evidence="1">
    <location>
        <begin position="535"/>
        <end position="554"/>
    </location>
</feature>
<evidence type="ECO:0000313" key="3">
    <source>
        <dbReference type="Proteomes" id="UP000504724"/>
    </source>
</evidence>
<sequence>MAEFTIQNIWLICDSHTPESLWQNIERYCEQKGWHFQGVIQFRDLHVASLNTSDLYLLSLADRNLKIFLEEVEEIHVGMLPHPQAPFAKKRFKIADNLEKALQDVDGCETPRIVDNLYCNNQLVLSSVLAGDREAMQPALKIQKHFLARLIFIWHLMLHMIRGRLFEVNFTTGKESQLQTAALGLCVVYNPSDNAFSHRVIANSDIDEPSMHAVVISPRSISEILHFVITRLLPVSKRDMPLNNYLGHIKTQTLDIVFQKPVSIRLDSEEAESEKLQCVVKTTQIGLLHQGLPSSRSTETKESFRVKSLPKGKLVSSLIARPLPWIYHTDPEEVKETFIGLKESAKFTQTYVVLMALSSLLATVGLFANSAPVIIGAMILAPLMAPIISLSMGVLRQEVDLITTSSKTLIFGILLTLFGATLFTWVMPLQSLNSEIGARLSPTLLDLAVAIISGIAGAYASARSEVAKSLAGVAIAVALVPPLVISGIGIGWWDWHVFSGAMLLFITNLFGIVLAAAATFLLLGFSPFHLAKRGLVLSLMVVALVSLPLSWAFYSMVQEQRMVSQLEGVVLVQQQTKVEIRSVHIRRGDPLKINAVLVADHNLQTEDIDRIKNEMQRRLNREIQLEATLSLLR</sequence>
<feature type="transmembrane region" description="Helical" evidence="1">
    <location>
        <begin position="351"/>
        <end position="368"/>
    </location>
</feature>
<dbReference type="KEGG" id="txa:HQN79_05750"/>
<name>A0A7D4TE27_9GAMM</name>
<dbReference type="PANTHER" id="PTHR20992:SF9">
    <property type="entry name" value="AT15442P-RELATED"/>
    <property type="match status" value="1"/>
</dbReference>
<protein>
    <submittedName>
        <fullName evidence="2">TIGR00341 family protein</fullName>
    </submittedName>
</protein>
<feature type="transmembrane region" description="Helical" evidence="1">
    <location>
        <begin position="440"/>
        <end position="460"/>
    </location>
</feature>
<keyword evidence="1" id="KW-0472">Membrane</keyword>
<keyword evidence="3" id="KW-1185">Reference proteome</keyword>
<feature type="transmembrane region" description="Helical" evidence="1">
    <location>
        <begin position="374"/>
        <end position="396"/>
    </location>
</feature>
<dbReference type="NCBIfam" id="TIGR00341">
    <property type="entry name" value="TIGR00341 family protein"/>
    <property type="match status" value="1"/>
</dbReference>